<dbReference type="RefSeq" id="WP_141643330.1">
    <property type="nucleotide sequence ID" value="NZ_VIFM01000054.1"/>
</dbReference>
<protein>
    <submittedName>
        <fullName evidence="1">Uncharacterized protein</fullName>
    </submittedName>
</protein>
<dbReference type="Proteomes" id="UP000315369">
    <property type="component" value="Unassembled WGS sequence"/>
</dbReference>
<comment type="caution">
    <text evidence="1">The sequence shown here is derived from an EMBL/GenBank/DDBJ whole genome shotgun (WGS) entry which is preliminary data.</text>
</comment>
<name>A0A540X183_9BACT</name>
<organism evidence="1 2">
    <name type="scientific">Myxococcus llanfairpwllgwyngyllgogerychwyrndrobwllllantysiliogogogochensis</name>
    <dbReference type="NCBI Taxonomy" id="2590453"/>
    <lineage>
        <taxon>Bacteria</taxon>
        <taxon>Pseudomonadati</taxon>
        <taxon>Myxococcota</taxon>
        <taxon>Myxococcia</taxon>
        <taxon>Myxococcales</taxon>
        <taxon>Cystobacterineae</taxon>
        <taxon>Myxococcaceae</taxon>
        <taxon>Myxococcus</taxon>
    </lineage>
</organism>
<keyword evidence="2" id="KW-1185">Reference proteome</keyword>
<accession>A0A540X183</accession>
<dbReference type="AlphaFoldDB" id="A0A540X183"/>
<gene>
    <name evidence="1" type="ORF">FJV41_15875</name>
</gene>
<evidence type="ECO:0000313" key="2">
    <source>
        <dbReference type="Proteomes" id="UP000315369"/>
    </source>
</evidence>
<dbReference type="OrthoDB" id="5520862at2"/>
<evidence type="ECO:0000313" key="1">
    <source>
        <dbReference type="EMBL" id="TQF14963.1"/>
    </source>
</evidence>
<proteinExistence type="predicted"/>
<reference evidence="1 2" key="1">
    <citation type="submission" date="2019-06" db="EMBL/GenBank/DDBJ databases">
        <authorList>
            <person name="Livingstone P."/>
            <person name="Whitworth D."/>
        </authorList>
    </citation>
    <scope>NUCLEOTIDE SEQUENCE [LARGE SCALE GENOMIC DNA]</scope>
    <source>
        <strain evidence="1 2">AM401</strain>
    </source>
</reference>
<sequence>MPFFIPLAVGGLVLTALGLGVKRVLDEGLVGAPEPPEVRAARERHAVALGSLKSTRLRVRAGMTSLGERQVKAKAEVVEPLRGLLARLERWEHARREDVLPAEALAALEALPAEPVSRAARRAWPLFGSGATAPLELVPVLEWLERGWLQEDAVPVVVDGVSLFHAAAPWAASPAPDTVEARVRCLEDCVATLTRATDFLEALLARLAALDARVGALQGRAEVQLTYLDAASFEEGGEEPRERLSRLGVLAGQLMVLLRAPVLTLDGHLAPEPPVSVEEATPAQT</sequence>
<dbReference type="EMBL" id="VIFM01000054">
    <property type="protein sequence ID" value="TQF14963.1"/>
    <property type="molecule type" value="Genomic_DNA"/>
</dbReference>